<keyword evidence="4" id="KW-1185">Reference proteome</keyword>
<sequence>MIVKSERLAIRELSEDDKFLLAKWLSDPEVLQFYEGRDRPLDLAQVEEDFYGEADGETRCLILYDEAPIGYMQFYPVVEEERRIYGYSDPAEILFGMDQFIGEPMYWNKGIGTQLVEMIVAYLVDEKSADRIVMDPQTWNERAIRCYEKCGFKKVKLLPKHEWHEGEYRDCWLIEYRNERIEI</sequence>
<accession>A0ABW0TSQ3</accession>
<dbReference type="PANTHER" id="PTHR31438">
    <property type="entry name" value="LYSINE N-ACYLTRANSFERASE C17G9.06C-RELATED"/>
    <property type="match status" value="1"/>
</dbReference>
<organism evidence="3 4">
    <name type="scientific">Sporosarcina koreensis</name>
    <dbReference type="NCBI Taxonomy" id="334735"/>
    <lineage>
        <taxon>Bacteria</taxon>
        <taxon>Bacillati</taxon>
        <taxon>Bacillota</taxon>
        <taxon>Bacilli</taxon>
        <taxon>Bacillales</taxon>
        <taxon>Caryophanaceae</taxon>
        <taxon>Sporosarcina</taxon>
    </lineage>
</organism>
<reference evidence="4" key="1">
    <citation type="journal article" date="2019" name="Int. J. Syst. Evol. Microbiol.">
        <title>The Global Catalogue of Microorganisms (GCM) 10K type strain sequencing project: providing services to taxonomists for standard genome sequencing and annotation.</title>
        <authorList>
            <consortium name="The Broad Institute Genomics Platform"/>
            <consortium name="The Broad Institute Genome Sequencing Center for Infectious Disease"/>
            <person name="Wu L."/>
            <person name="Ma J."/>
        </authorList>
    </citation>
    <scope>NUCLEOTIDE SEQUENCE [LARGE SCALE GENOMIC DNA]</scope>
    <source>
        <strain evidence="4">KACC 11299</strain>
    </source>
</reference>
<dbReference type="InterPro" id="IPR016181">
    <property type="entry name" value="Acyl_CoA_acyltransferase"/>
</dbReference>
<dbReference type="SUPFAM" id="SSF55729">
    <property type="entry name" value="Acyl-CoA N-acyltransferases (Nat)"/>
    <property type="match status" value="1"/>
</dbReference>
<keyword evidence="3" id="KW-0808">Transferase</keyword>
<evidence type="ECO:0000259" key="2">
    <source>
        <dbReference type="PROSITE" id="PS51186"/>
    </source>
</evidence>
<dbReference type="EC" id="2.3.1.-" evidence="3"/>
<dbReference type="InterPro" id="IPR000182">
    <property type="entry name" value="GNAT_dom"/>
</dbReference>
<dbReference type="Proteomes" id="UP001596071">
    <property type="component" value="Unassembled WGS sequence"/>
</dbReference>
<dbReference type="Gene3D" id="3.40.630.30">
    <property type="match status" value="1"/>
</dbReference>
<evidence type="ECO:0000313" key="3">
    <source>
        <dbReference type="EMBL" id="MFC5602046.1"/>
    </source>
</evidence>
<dbReference type="GO" id="GO:0016746">
    <property type="term" value="F:acyltransferase activity"/>
    <property type="evidence" value="ECO:0007669"/>
    <property type="project" value="UniProtKB-KW"/>
</dbReference>
<proteinExistence type="predicted"/>
<feature type="domain" description="N-acetyltransferase" evidence="2">
    <location>
        <begin position="8"/>
        <end position="178"/>
    </location>
</feature>
<dbReference type="PROSITE" id="PS51186">
    <property type="entry name" value="GNAT"/>
    <property type="match status" value="1"/>
</dbReference>
<keyword evidence="1" id="KW-0046">Antibiotic resistance</keyword>
<dbReference type="Pfam" id="PF13523">
    <property type="entry name" value="Acetyltransf_8"/>
    <property type="match status" value="1"/>
</dbReference>
<dbReference type="PANTHER" id="PTHR31438:SF1">
    <property type="entry name" value="LYSINE N-ACYLTRANSFERASE C17G9.06C-RELATED"/>
    <property type="match status" value="1"/>
</dbReference>
<evidence type="ECO:0000256" key="1">
    <source>
        <dbReference type="ARBA" id="ARBA00023251"/>
    </source>
</evidence>
<dbReference type="RefSeq" id="WP_381441737.1">
    <property type="nucleotide sequence ID" value="NZ_JBHSNP010000002.1"/>
</dbReference>
<comment type="caution">
    <text evidence="3">The sequence shown here is derived from an EMBL/GenBank/DDBJ whole genome shotgun (WGS) entry which is preliminary data.</text>
</comment>
<protein>
    <submittedName>
        <fullName evidence="3">GNAT family N-acetyltransferase</fullName>
        <ecNumber evidence="3">2.3.1.-</ecNumber>
    </submittedName>
</protein>
<keyword evidence="3" id="KW-0012">Acyltransferase</keyword>
<gene>
    <name evidence="3" type="ORF">ACFPTP_02040</name>
</gene>
<evidence type="ECO:0000313" key="4">
    <source>
        <dbReference type="Proteomes" id="UP001596071"/>
    </source>
</evidence>
<name>A0ABW0TSQ3_9BACL</name>
<dbReference type="EMBL" id="JBHSNP010000002">
    <property type="protein sequence ID" value="MFC5602046.1"/>
    <property type="molecule type" value="Genomic_DNA"/>
</dbReference>